<evidence type="ECO:0000313" key="4">
    <source>
        <dbReference type="EMBL" id="BDQ36809.1"/>
    </source>
</evidence>
<name>A0ABM8AZ97_9BACT</name>
<dbReference type="SMART" id="SM01007">
    <property type="entry name" value="Aldolase_II"/>
    <property type="match status" value="1"/>
</dbReference>
<evidence type="ECO:0000259" key="3">
    <source>
        <dbReference type="SMART" id="SM01007"/>
    </source>
</evidence>
<dbReference type="InterPro" id="IPR050197">
    <property type="entry name" value="Aldolase_class_II_sugar_metab"/>
</dbReference>
<evidence type="ECO:0000313" key="5">
    <source>
        <dbReference type="Proteomes" id="UP001317742"/>
    </source>
</evidence>
<dbReference type="EMBL" id="AP026709">
    <property type="protein sequence ID" value="BDQ36809.1"/>
    <property type="molecule type" value="Genomic_DNA"/>
</dbReference>
<dbReference type="RefSeq" id="WP_281762690.1">
    <property type="nucleotide sequence ID" value="NZ_AP026709.1"/>
</dbReference>
<proteinExistence type="predicted"/>
<sequence length="387" mass="42825">MKRLCDKYATKLVTQGLAAPNDPIIGGLDAELVWNRPDPRIEEFTKLFDVLSINSLVFSKPAEPYATILDFLAGRTKSAIRPEDTETRTFLHDIPICREFTASAMEVNLKKRKAVIIPGEGIISCGTVSPEQGFVFYSSTIFACFVLFFSDYLNKLRNKTLDDEYREIFQRVVKNLPQPHTTLPQQVSGPFTDEDTVLAAMAESGRHVVGYGLVDSFFGNISYKLNGTVYISQTGSSLEELEGCIDPCPMDGSATTGLTASSELSAHEDVYRRSNYRCILHGHPKFSVIMSMYCDKQDCPNRGKCHIKCTECRTVEGIPIVPGEVGTGPTGLCNTLPPAIASSGSAIVHGHGLFTAGLNDFNKAFERLLDIENQCRKHYFNMVKSYE</sequence>
<keyword evidence="2" id="KW-0456">Lyase</keyword>
<dbReference type="Pfam" id="PF00596">
    <property type="entry name" value="Aldolase_II"/>
    <property type="match status" value="1"/>
</dbReference>
<dbReference type="InterPro" id="IPR036409">
    <property type="entry name" value="Aldolase_II/adducin_N_sf"/>
</dbReference>
<gene>
    <name evidence="4" type="ORF">SYK_11690</name>
</gene>
<keyword evidence="1" id="KW-0479">Metal-binding</keyword>
<dbReference type="InterPro" id="IPR001303">
    <property type="entry name" value="Aldolase_II/adducin_N"/>
</dbReference>
<organism evidence="4 5">
    <name type="scientific">Pseudodesulfovibrio nedwellii</name>
    <dbReference type="NCBI Taxonomy" id="2973072"/>
    <lineage>
        <taxon>Bacteria</taxon>
        <taxon>Pseudomonadati</taxon>
        <taxon>Thermodesulfobacteriota</taxon>
        <taxon>Desulfovibrionia</taxon>
        <taxon>Desulfovibrionales</taxon>
        <taxon>Desulfovibrionaceae</taxon>
    </lineage>
</organism>
<dbReference type="Proteomes" id="UP001317742">
    <property type="component" value="Chromosome"/>
</dbReference>
<dbReference type="PANTHER" id="PTHR22789">
    <property type="entry name" value="FUCULOSE PHOSPHATE ALDOLASE"/>
    <property type="match status" value="1"/>
</dbReference>
<reference evidence="4 5" key="1">
    <citation type="submission" date="2022-08" db="EMBL/GenBank/DDBJ databases">
        <title>Genome Sequence of the sulphate-reducing bacterium, Pseudodesulfovibrio sp. SYK.</title>
        <authorList>
            <person name="Kondo R."/>
            <person name="Kataoka T."/>
        </authorList>
    </citation>
    <scope>NUCLEOTIDE SEQUENCE [LARGE SCALE GENOMIC DNA]</scope>
    <source>
        <strain evidence="4 5">SYK</strain>
    </source>
</reference>
<dbReference type="SUPFAM" id="SSF53639">
    <property type="entry name" value="AraD/HMP-PK domain-like"/>
    <property type="match status" value="1"/>
</dbReference>
<dbReference type="Gene3D" id="3.40.225.10">
    <property type="entry name" value="Class II aldolase/adducin N-terminal domain"/>
    <property type="match status" value="1"/>
</dbReference>
<evidence type="ECO:0000256" key="1">
    <source>
        <dbReference type="ARBA" id="ARBA00022723"/>
    </source>
</evidence>
<evidence type="ECO:0000256" key="2">
    <source>
        <dbReference type="ARBA" id="ARBA00023239"/>
    </source>
</evidence>
<protein>
    <submittedName>
        <fullName evidence="4">Aldolase</fullName>
    </submittedName>
</protein>
<keyword evidence="5" id="KW-1185">Reference proteome</keyword>
<dbReference type="PANTHER" id="PTHR22789:SF0">
    <property type="entry name" value="3-OXO-TETRONATE 4-PHOSPHATE DECARBOXYLASE-RELATED"/>
    <property type="match status" value="1"/>
</dbReference>
<feature type="domain" description="Class II aldolase/adducin N-terminal" evidence="3">
    <location>
        <begin position="199"/>
        <end position="379"/>
    </location>
</feature>
<accession>A0ABM8AZ97</accession>